<name>A0A816CHL8_9BILA</name>
<evidence type="ECO:0000313" key="2">
    <source>
        <dbReference type="EMBL" id="CAF4513311.1"/>
    </source>
</evidence>
<dbReference type="EMBL" id="CAJNOQ010041009">
    <property type="protein sequence ID" value="CAF1622047.1"/>
    <property type="molecule type" value="Genomic_DNA"/>
</dbReference>
<protein>
    <submittedName>
        <fullName evidence="1">Uncharacterized protein</fullName>
    </submittedName>
</protein>
<comment type="caution">
    <text evidence="1">The sequence shown here is derived from an EMBL/GenBank/DDBJ whole genome shotgun (WGS) entry which is preliminary data.</text>
</comment>
<dbReference type="Proteomes" id="UP000663829">
    <property type="component" value="Unassembled WGS sequence"/>
</dbReference>
<sequence>FQCPSYSTQKHDLMEIEERRLLEEQKARVQSKDKTQQSANASAEVKCHLKNFIARKWAKEGKLESQESLDMLRRYQSEPVLNPRLDGI</sequence>
<reference evidence="1" key="1">
    <citation type="submission" date="2021-02" db="EMBL/GenBank/DDBJ databases">
        <authorList>
            <person name="Nowell W R."/>
        </authorList>
    </citation>
    <scope>NUCLEOTIDE SEQUENCE</scope>
</reference>
<keyword evidence="3" id="KW-1185">Reference proteome</keyword>
<feature type="non-terminal residue" evidence="1">
    <location>
        <position position="1"/>
    </location>
</feature>
<accession>A0A816CHL8</accession>
<dbReference type="Proteomes" id="UP000681722">
    <property type="component" value="Unassembled WGS sequence"/>
</dbReference>
<dbReference type="EMBL" id="CAJOBC010108269">
    <property type="protein sequence ID" value="CAF4513311.1"/>
    <property type="molecule type" value="Genomic_DNA"/>
</dbReference>
<dbReference type="AlphaFoldDB" id="A0A816CHL8"/>
<proteinExistence type="predicted"/>
<evidence type="ECO:0000313" key="3">
    <source>
        <dbReference type="Proteomes" id="UP000663829"/>
    </source>
</evidence>
<organism evidence="1 3">
    <name type="scientific">Didymodactylos carnosus</name>
    <dbReference type="NCBI Taxonomy" id="1234261"/>
    <lineage>
        <taxon>Eukaryota</taxon>
        <taxon>Metazoa</taxon>
        <taxon>Spiralia</taxon>
        <taxon>Gnathifera</taxon>
        <taxon>Rotifera</taxon>
        <taxon>Eurotatoria</taxon>
        <taxon>Bdelloidea</taxon>
        <taxon>Philodinida</taxon>
        <taxon>Philodinidae</taxon>
        <taxon>Didymodactylos</taxon>
    </lineage>
</organism>
<evidence type="ECO:0000313" key="1">
    <source>
        <dbReference type="EMBL" id="CAF1622047.1"/>
    </source>
</evidence>
<gene>
    <name evidence="1" type="ORF">GPM918_LOCUS43799</name>
    <name evidence="2" type="ORF">SRO942_LOCUS45416</name>
</gene>
<feature type="non-terminal residue" evidence="1">
    <location>
        <position position="88"/>
    </location>
</feature>